<organism evidence="1 2">
    <name type="scientific">Globisporangium ultimum (strain ATCC 200006 / CBS 805.95 / DAOM BR144)</name>
    <name type="common">Pythium ultimum</name>
    <dbReference type="NCBI Taxonomy" id="431595"/>
    <lineage>
        <taxon>Eukaryota</taxon>
        <taxon>Sar</taxon>
        <taxon>Stramenopiles</taxon>
        <taxon>Oomycota</taxon>
        <taxon>Peronosporomycetes</taxon>
        <taxon>Pythiales</taxon>
        <taxon>Pythiaceae</taxon>
        <taxon>Globisporangium</taxon>
    </lineage>
</organism>
<dbReference type="OMA" id="ECITEYY"/>
<reference evidence="2" key="1">
    <citation type="journal article" date="2010" name="Genome Biol.">
        <title>Genome sequence of the necrotrophic plant pathogen Pythium ultimum reveals original pathogenicity mechanisms and effector repertoire.</title>
        <authorList>
            <person name="Levesque C.A."/>
            <person name="Brouwer H."/>
            <person name="Cano L."/>
            <person name="Hamilton J.P."/>
            <person name="Holt C."/>
            <person name="Huitema E."/>
            <person name="Raffaele S."/>
            <person name="Robideau G.P."/>
            <person name="Thines M."/>
            <person name="Win J."/>
            <person name="Zerillo M.M."/>
            <person name="Beakes G.W."/>
            <person name="Boore J.L."/>
            <person name="Busam D."/>
            <person name="Dumas B."/>
            <person name="Ferriera S."/>
            <person name="Fuerstenberg S.I."/>
            <person name="Gachon C.M."/>
            <person name="Gaulin E."/>
            <person name="Govers F."/>
            <person name="Grenville-Briggs L."/>
            <person name="Horner N."/>
            <person name="Hostetler J."/>
            <person name="Jiang R.H."/>
            <person name="Johnson J."/>
            <person name="Krajaejun T."/>
            <person name="Lin H."/>
            <person name="Meijer H.J."/>
            <person name="Moore B."/>
            <person name="Morris P."/>
            <person name="Phuntmart V."/>
            <person name="Puiu D."/>
            <person name="Shetty J."/>
            <person name="Stajich J.E."/>
            <person name="Tripathy S."/>
            <person name="Wawra S."/>
            <person name="van West P."/>
            <person name="Whitty B.R."/>
            <person name="Coutinho P.M."/>
            <person name="Henrissat B."/>
            <person name="Martin F."/>
            <person name="Thomas P.D."/>
            <person name="Tyler B.M."/>
            <person name="De Vries R.P."/>
            <person name="Kamoun S."/>
            <person name="Yandell M."/>
            <person name="Tisserat N."/>
            <person name="Buell C.R."/>
        </authorList>
    </citation>
    <scope>NUCLEOTIDE SEQUENCE</scope>
    <source>
        <strain evidence="2">DAOM:BR144</strain>
    </source>
</reference>
<name>K3W6L8_GLOUD</name>
<dbReference type="InParanoid" id="K3W6L8"/>
<dbReference type="EMBL" id="GL376620">
    <property type="status" value="NOT_ANNOTATED_CDS"/>
    <property type="molecule type" value="Genomic_DNA"/>
</dbReference>
<dbReference type="VEuPathDB" id="FungiDB:PYU1_G000609"/>
<dbReference type="eggNOG" id="ENOG502SBA3">
    <property type="taxonomic scope" value="Eukaryota"/>
</dbReference>
<reference evidence="2" key="2">
    <citation type="submission" date="2010-04" db="EMBL/GenBank/DDBJ databases">
        <authorList>
            <person name="Buell R."/>
            <person name="Hamilton J."/>
            <person name="Hostetler J."/>
        </authorList>
    </citation>
    <scope>NUCLEOTIDE SEQUENCE [LARGE SCALE GENOMIC DNA]</scope>
    <source>
        <strain evidence="2">DAOM:BR144</strain>
    </source>
</reference>
<dbReference type="HOGENOM" id="CLU_2325405_0_0_1"/>
<accession>K3W6L8</accession>
<proteinExistence type="predicted"/>
<evidence type="ECO:0000313" key="2">
    <source>
        <dbReference type="Proteomes" id="UP000019132"/>
    </source>
</evidence>
<evidence type="ECO:0000313" key="1">
    <source>
        <dbReference type="EnsemblProtists" id="PYU1_T000609"/>
    </source>
</evidence>
<dbReference type="Proteomes" id="UP000019132">
    <property type="component" value="Unassembled WGS sequence"/>
</dbReference>
<dbReference type="EnsemblProtists" id="PYU1_T000609">
    <property type="protein sequence ID" value="PYU1_T000609"/>
    <property type="gene ID" value="PYU1_G000609"/>
</dbReference>
<sequence>MLGKRYAADVSSHVEACLTEYYRQECLRSLYKKQERRDLWEYPMQHHSITKQDVRKGVSFAMEAEIIGSADPSVDRSPIDVSPISQLELLLLLSQRTFPVQA</sequence>
<reference evidence="1" key="3">
    <citation type="submission" date="2015-02" db="UniProtKB">
        <authorList>
            <consortium name="EnsemblProtists"/>
        </authorList>
    </citation>
    <scope>IDENTIFICATION</scope>
    <source>
        <strain evidence="1">DAOM BR144</strain>
    </source>
</reference>
<protein>
    <submittedName>
        <fullName evidence="1">Uncharacterized protein</fullName>
    </submittedName>
</protein>
<dbReference type="AlphaFoldDB" id="K3W6L8"/>
<keyword evidence="2" id="KW-1185">Reference proteome</keyword>